<evidence type="ECO:0000313" key="3">
    <source>
        <dbReference type="WBParaSite" id="Pan_g9876.t1"/>
    </source>
</evidence>
<evidence type="ECO:0000313" key="2">
    <source>
        <dbReference type="Proteomes" id="UP000492821"/>
    </source>
</evidence>
<reference evidence="3" key="2">
    <citation type="submission" date="2020-10" db="UniProtKB">
        <authorList>
            <consortium name="WormBaseParasite"/>
        </authorList>
    </citation>
    <scope>IDENTIFICATION</scope>
</reference>
<sequence length="542" mass="61984">MNEPFSWNNPSVRSQFDMHRLAEMTWDDVVAMTKHLNKKFPDAKLSRGNVLDQIRKWIKKSPYKKRGKKKKLKKPVKEVVEKPKKMKKPCPAPPPPATVKIPVLPAAPCGPAPIRPPPAAGPAVPVFLTPRAQVFQGIPVYRPTNKFKLYSIVPPEKTPAEKAAEQAAREESRSPIVFSSTPSPIPCSSTDPQPLRHEIGVLVAGPTPSHRQPRPPRPKRPYKFRPFFFDPCDVNADKITDFRYALTNYLHANIVYYAEDKNTIKVFNSTGVNSTGATGFFCADCKTRATLRDGILWVRYHKNPCPGRNREIFKQIQIDRRELLAEKRAAGVQSAIDLPGFEVLTEEEFDIEMPDYPFCRDWYYRSPTIDELIERCNLLNLPFHMTMIKSDYQRLYLCKPSLIVHITTPDENQCGYRALSLLLSGTEENHEALKTGLLSYLTSLDWNNDFVAMYPNAIETAKQRLENPDQETDKKLTPEELTALAIMLHLHIFVFDADREVGDQWQLFNFNLDQPEKMWYTIETGILLYKKEGHYNAVLGLC</sequence>
<name>A0A7E4WEA0_PANRE</name>
<feature type="region of interest" description="Disordered" evidence="1">
    <location>
        <begin position="62"/>
        <end position="94"/>
    </location>
</feature>
<feature type="compositionally biased region" description="Basic residues" evidence="1">
    <location>
        <begin position="62"/>
        <end position="74"/>
    </location>
</feature>
<reference evidence="2" key="1">
    <citation type="journal article" date="2013" name="Genetics">
        <title>The draft genome and transcriptome of Panagrellus redivivus are shaped by the harsh demands of a free-living lifestyle.</title>
        <authorList>
            <person name="Srinivasan J."/>
            <person name="Dillman A.R."/>
            <person name="Macchietto M.G."/>
            <person name="Heikkinen L."/>
            <person name="Lakso M."/>
            <person name="Fracchia K.M."/>
            <person name="Antoshechkin I."/>
            <person name="Mortazavi A."/>
            <person name="Wong G."/>
            <person name="Sternberg P.W."/>
        </authorList>
    </citation>
    <scope>NUCLEOTIDE SEQUENCE [LARGE SCALE GENOMIC DNA]</scope>
    <source>
        <strain evidence="2">MT8872</strain>
    </source>
</reference>
<organism evidence="2 3">
    <name type="scientific">Panagrellus redivivus</name>
    <name type="common">Microworm</name>
    <dbReference type="NCBI Taxonomy" id="6233"/>
    <lineage>
        <taxon>Eukaryota</taxon>
        <taxon>Metazoa</taxon>
        <taxon>Ecdysozoa</taxon>
        <taxon>Nematoda</taxon>
        <taxon>Chromadorea</taxon>
        <taxon>Rhabditida</taxon>
        <taxon>Tylenchina</taxon>
        <taxon>Panagrolaimomorpha</taxon>
        <taxon>Panagrolaimoidea</taxon>
        <taxon>Panagrolaimidae</taxon>
        <taxon>Panagrellus</taxon>
    </lineage>
</organism>
<keyword evidence="2" id="KW-1185">Reference proteome</keyword>
<dbReference type="Gene3D" id="3.90.70.80">
    <property type="match status" value="1"/>
</dbReference>
<evidence type="ECO:0000256" key="1">
    <source>
        <dbReference type="SAM" id="MobiDB-lite"/>
    </source>
</evidence>
<accession>A0A7E4WEA0</accession>
<dbReference type="AlphaFoldDB" id="A0A7E4WEA0"/>
<protein>
    <submittedName>
        <fullName evidence="3">OTU domain-containing protein</fullName>
    </submittedName>
</protein>
<dbReference type="Proteomes" id="UP000492821">
    <property type="component" value="Unassembled WGS sequence"/>
</dbReference>
<feature type="region of interest" description="Disordered" evidence="1">
    <location>
        <begin position="169"/>
        <end position="191"/>
    </location>
</feature>
<proteinExistence type="predicted"/>
<dbReference type="WBParaSite" id="Pan_g9876.t1">
    <property type="protein sequence ID" value="Pan_g9876.t1"/>
    <property type="gene ID" value="Pan_g9876"/>
</dbReference>
<feature type="compositionally biased region" description="Low complexity" evidence="1">
    <location>
        <begin position="179"/>
        <end position="191"/>
    </location>
</feature>